<comment type="function">
    <text evidence="1">Forms oxaloacetate, a four-carbon dicarboxylic acid source for the tricarboxylic acid cycle.</text>
</comment>
<evidence type="ECO:0000313" key="4">
    <source>
        <dbReference type="Proteomes" id="UP000619295"/>
    </source>
</evidence>
<dbReference type="AlphaFoldDB" id="A0A927I2L4"/>
<dbReference type="InterPro" id="IPR015813">
    <property type="entry name" value="Pyrv/PenolPyrv_kinase-like_dom"/>
</dbReference>
<proteinExistence type="predicted"/>
<dbReference type="Proteomes" id="UP000619295">
    <property type="component" value="Unassembled WGS sequence"/>
</dbReference>
<dbReference type="InterPro" id="IPR021135">
    <property type="entry name" value="PEP_COase"/>
</dbReference>
<dbReference type="SUPFAM" id="SSF51621">
    <property type="entry name" value="Phosphoenolpyruvate/pyruvate domain"/>
    <property type="match status" value="1"/>
</dbReference>
<protein>
    <recommendedName>
        <fullName evidence="2">Phosphoenolpyruvate carboxylase</fullName>
    </recommendedName>
</protein>
<reference evidence="3" key="1">
    <citation type="submission" date="2020-09" db="EMBL/GenBank/DDBJ databases">
        <title>Bosea spartocytisi sp. nov. a root nodule endophyte of Spartocytisus supranubius in the high mountain ecosystem fo the Teide National Park (Canary Islands, Spain).</title>
        <authorList>
            <person name="Pulido-Suarez L."/>
            <person name="Peix A."/>
            <person name="Igual J.M."/>
            <person name="Socas-Perez N."/>
            <person name="Velazquez E."/>
            <person name="Flores-Felix J.D."/>
            <person name="Leon-Barrios M."/>
        </authorList>
    </citation>
    <scope>NUCLEOTIDE SEQUENCE</scope>
    <source>
        <strain evidence="3">SSUT16</strain>
    </source>
</reference>
<dbReference type="Pfam" id="PF00311">
    <property type="entry name" value="PEPcase"/>
    <property type="match status" value="1"/>
</dbReference>
<keyword evidence="4" id="KW-1185">Reference proteome</keyword>
<gene>
    <name evidence="3" type="ORF">IED13_23545</name>
</gene>
<dbReference type="GO" id="GO:0008964">
    <property type="term" value="F:phosphoenolpyruvate carboxylase activity"/>
    <property type="evidence" value="ECO:0007669"/>
    <property type="project" value="InterPro"/>
</dbReference>
<evidence type="ECO:0000256" key="2">
    <source>
        <dbReference type="ARBA" id="ARBA00022419"/>
    </source>
</evidence>
<accession>A0A927I2L4</accession>
<evidence type="ECO:0000313" key="3">
    <source>
        <dbReference type="EMBL" id="MBD3848682.1"/>
    </source>
</evidence>
<dbReference type="GO" id="GO:0015977">
    <property type="term" value="P:carbon fixation"/>
    <property type="evidence" value="ECO:0007669"/>
    <property type="project" value="InterPro"/>
</dbReference>
<dbReference type="PANTHER" id="PTHR30523">
    <property type="entry name" value="PHOSPHOENOLPYRUVATE CARBOXYLASE"/>
    <property type="match status" value="1"/>
</dbReference>
<sequence length="977" mass="107191">MTRVKLIERGGLALPGKGCCNAATKARRRFRSLGGRRFTVIQPVETAPIPAIDIAALADDLQDKIEQARLASRDDPFGNPVLRVTLWLTRLMDSGELTTAAAGELVRLLGRRALRQRAGRLARYVGLERDETAAFAALARQQAEAAGSFSAFRAAVERPRFGAVFTAHPTFGMTRRLAHALADLASGNAAATAVIEEPQLSFRPDGRITLQDEFEQARFAVRHARDAIDRLNAAFLDEARHRWPQDWTRLAPRPVILASWVGCDTDGRTDIGWWDTLRYRLESKDGQFARILEKLPEEPATEALRKLVDDACAAVGRQLALAPPIGTQPSLEALQAFALALVHERETALPDSSRLLAALDEALGLASDATQRVLALVRAGVVAHGVSIALPHFRLNASQLHNALRGVIPSDGEPAEPAERRAFLAAANAELGKVEPVAVDFGALAAERASAARMMMTIAQIVKHVDGSRPVRFLIAETETGYTLLCALWLASRFGIADKVEISPLFETSDALEQGPRIIDEALRSPHFRDYLKSHGRLCIQFGYSDSGRYIGQVASTFWVERLRIRICELLARYELTDIELVIFDTHGESVGRGAHADSLADRLAYLDPPFARQAFAKAGIATVRETSFQGSDGYLLFGTPQLAGATVGRIAEAVFAAPEAADDPIYDEPDFASEFFQTVREEMNALVDDPGYAALIGTFGPSLLDKTGSRPAARQTEGAGPVRIRHPRELRAIPNNAILQQLGWMANSLHGIGHGAARAPDIFRAMREQSDRFDRAYRLAAHAMGHSDLDVLRAYLDSLDPGSWFDRARRTTRDGRREELLVVAEALSRLELAPMLRRLFWRLSADALKLRATADDVPRMPVRLAALHALRLAAMHRIWLAAAHIPDFRPHAGLTREALFERLLRLDVPASLALLAEIFPRDPDPTIGLDFGEPPGPREGGTYEALHRDVLTPMLELFALIREISGAIQHEIGAFG</sequence>
<comment type="caution">
    <text evidence="3">The sequence shown here is derived from an EMBL/GenBank/DDBJ whole genome shotgun (WGS) entry which is preliminary data.</text>
</comment>
<name>A0A927I2L4_9HYPH</name>
<evidence type="ECO:0000256" key="1">
    <source>
        <dbReference type="ARBA" id="ARBA00003670"/>
    </source>
</evidence>
<organism evidence="3 4">
    <name type="scientific">Bosea spartocytisi</name>
    <dbReference type="NCBI Taxonomy" id="2773451"/>
    <lineage>
        <taxon>Bacteria</taxon>
        <taxon>Pseudomonadati</taxon>
        <taxon>Pseudomonadota</taxon>
        <taxon>Alphaproteobacteria</taxon>
        <taxon>Hyphomicrobiales</taxon>
        <taxon>Boseaceae</taxon>
        <taxon>Bosea</taxon>
    </lineage>
</organism>
<dbReference type="GO" id="GO:0006099">
    <property type="term" value="P:tricarboxylic acid cycle"/>
    <property type="evidence" value="ECO:0007669"/>
    <property type="project" value="InterPro"/>
</dbReference>
<dbReference type="GO" id="GO:0005829">
    <property type="term" value="C:cytosol"/>
    <property type="evidence" value="ECO:0007669"/>
    <property type="project" value="TreeGrafter"/>
</dbReference>
<dbReference type="EMBL" id="JACXWY010000021">
    <property type="protein sequence ID" value="MBD3848682.1"/>
    <property type="molecule type" value="Genomic_DNA"/>
</dbReference>
<dbReference type="PANTHER" id="PTHR30523:SF6">
    <property type="entry name" value="PHOSPHOENOLPYRUVATE CARBOXYLASE"/>
    <property type="match status" value="1"/>
</dbReference>